<evidence type="ECO:0000256" key="1">
    <source>
        <dbReference type="SAM" id="MobiDB-lite"/>
    </source>
</evidence>
<dbReference type="AlphaFoldDB" id="A0A6C0AKX7"/>
<accession>A0A6C0AKX7</accession>
<dbReference type="InterPro" id="IPR008972">
    <property type="entry name" value="Cupredoxin"/>
</dbReference>
<feature type="region of interest" description="Disordered" evidence="1">
    <location>
        <begin position="25"/>
        <end position="48"/>
    </location>
</feature>
<evidence type="ECO:0000313" key="2">
    <source>
        <dbReference type="EMBL" id="QHS80266.1"/>
    </source>
</evidence>
<dbReference type="EMBL" id="MN740676">
    <property type="protein sequence ID" value="QHS80266.1"/>
    <property type="molecule type" value="Genomic_DNA"/>
</dbReference>
<organism evidence="2">
    <name type="scientific">viral metagenome</name>
    <dbReference type="NCBI Taxonomy" id="1070528"/>
    <lineage>
        <taxon>unclassified sequences</taxon>
        <taxon>metagenomes</taxon>
        <taxon>organismal metagenomes</taxon>
    </lineage>
</organism>
<protein>
    <submittedName>
        <fullName evidence="2">Uncharacterized protein</fullName>
    </submittedName>
</protein>
<dbReference type="SUPFAM" id="SSF49503">
    <property type="entry name" value="Cupredoxins"/>
    <property type="match status" value="1"/>
</dbReference>
<proteinExistence type="predicted"/>
<reference evidence="2" key="1">
    <citation type="journal article" date="2020" name="Nature">
        <title>Giant virus diversity and host interactions through global metagenomics.</title>
        <authorList>
            <person name="Schulz F."/>
            <person name="Roux S."/>
            <person name="Paez-Espino D."/>
            <person name="Jungbluth S."/>
            <person name="Walsh D.A."/>
            <person name="Denef V.J."/>
            <person name="McMahon K.D."/>
            <person name="Konstantinidis K.T."/>
            <person name="Eloe-Fadrosh E.A."/>
            <person name="Kyrpides N.C."/>
            <person name="Woyke T."/>
        </authorList>
    </citation>
    <scope>NUCLEOTIDE SEQUENCE</scope>
    <source>
        <strain evidence="2">GVMAG-S-1039698-54</strain>
    </source>
</reference>
<sequence>MSIVVLKRKAERMSRNASKGKFRLNMSNQGKKSTCAHALSTPKPAPQKSYNNYLKQKVRYCTCPGDDVAVIDKYGQRGQVVVRKPEMTSSEYLENKKATHLSLGCMDEKTIYNVAVAPNSQNVNKFFINNTVQGTIELQRSKLYEFKFHHNNVSHPFYLTLGAANSTDKYIDGVMVYNNSRLVIKVPNDAPNTLYYNCGSHAGMGGTINVITKTVAKCQEQPPATISSIVQRPRSQEHCVTRIQPAPGNGRNFVGKGASNKRVCLTTKKGLTVMSASDKIARVKARRACLLNNESYEQPLPKKAGCTTSI</sequence>
<name>A0A6C0AKX7_9ZZZZ</name>